<comment type="caution">
    <text evidence="8">The sequence shown here is derived from an EMBL/GenBank/DDBJ whole genome shotgun (WGS) entry which is preliminary data.</text>
</comment>
<dbReference type="PANTHER" id="PTHR35604">
    <property type="entry name" value="TRANSPOSASE INSH FOR INSERTION SEQUENCE ELEMENT IS5A-RELATED"/>
    <property type="match status" value="1"/>
</dbReference>
<evidence type="ECO:0000256" key="1">
    <source>
        <dbReference type="ARBA" id="ARBA00003544"/>
    </source>
</evidence>
<keyword evidence="9" id="KW-1185">Reference proteome</keyword>
<organism evidence="8 9">
    <name type="scientific">Dyella acidisoli</name>
    <dbReference type="NCBI Taxonomy" id="1867834"/>
    <lineage>
        <taxon>Bacteria</taxon>
        <taxon>Pseudomonadati</taxon>
        <taxon>Pseudomonadota</taxon>
        <taxon>Gammaproteobacteria</taxon>
        <taxon>Lysobacterales</taxon>
        <taxon>Rhodanobacteraceae</taxon>
        <taxon>Dyella</taxon>
    </lineage>
</organism>
<dbReference type="PANTHER" id="PTHR35604:SF2">
    <property type="entry name" value="TRANSPOSASE INSH FOR INSERTION SEQUENCE ELEMENT IS5A-RELATED"/>
    <property type="match status" value="1"/>
</dbReference>
<evidence type="ECO:0000256" key="3">
    <source>
        <dbReference type="ARBA" id="ARBA00022578"/>
    </source>
</evidence>
<accession>A0ABQ5XWI5</accession>
<sequence length="313" mass="34526">MRKQPTMSLVDGLVVGGGNARLERIDTLIDWSSLEQALTPRGTARTGRPAYPALMMLKILLLQSWYGLGDPEMEEALGDRLSFRRFVGLSLGEKVPDHSSLCRFRQSLQGQAEAVFAEVNRQLDAHGLILRRGTLIDATLIPAAVSEPPKQKGGGRSATDPDAAWTKRGAKATFGYKLHVAVDRDSQLVRAAQVTPANVNEVCIGHALVQGDEAAVWADKGYVGPAMRERLHAAKIKDRVQRRAARGRPLRRWEIVRNRLIGRVRGRVEGVFGALKRSYGLMRMRYYGLARNTAATLLTLTAWNLARAADRIA</sequence>
<dbReference type="Proteomes" id="UP001156670">
    <property type="component" value="Unassembled WGS sequence"/>
</dbReference>
<dbReference type="EMBL" id="BSOB01000046">
    <property type="protein sequence ID" value="GLQ94755.1"/>
    <property type="molecule type" value="Genomic_DNA"/>
</dbReference>
<proteinExistence type="inferred from homology"/>
<name>A0ABQ5XWI5_9GAMM</name>
<keyword evidence="5" id="KW-0233">DNA recombination</keyword>
<gene>
    <name evidence="8" type="primary">tnp</name>
    <name evidence="8" type="ORF">GCM10007901_37070</name>
</gene>
<reference evidence="9" key="1">
    <citation type="journal article" date="2019" name="Int. J. Syst. Evol. Microbiol.">
        <title>The Global Catalogue of Microorganisms (GCM) 10K type strain sequencing project: providing services to taxonomists for standard genome sequencing and annotation.</title>
        <authorList>
            <consortium name="The Broad Institute Genomics Platform"/>
            <consortium name="The Broad Institute Genome Sequencing Center for Infectious Disease"/>
            <person name="Wu L."/>
            <person name="Ma J."/>
        </authorList>
    </citation>
    <scope>NUCLEOTIDE SEQUENCE [LARGE SCALE GENOMIC DNA]</scope>
    <source>
        <strain evidence="9">NBRC 111980</strain>
    </source>
</reference>
<evidence type="ECO:0000256" key="4">
    <source>
        <dbReference type="ARBA" id="ARBA00023125"/>
    </source>
</evidence>
<evidence type="ECO:0000259" key="6">
    <source>
        <dbReference type="Pfam" id="PF01609"/>
    </source>
</evidence>
<dbReference type="InterPro" id="IPR002559">
    <property type="entry name" value="Transposase_11"/>
</dbReference>
<evidence type="ECO:0000313" key="8">
    <source>
        <dbReference type="EMBL" id="GLQ94755.1"/>
    </source>
</evidence>
<comment type="similarity">
    <text evidence="2">Belongs to the transposase 11 family.</text>
</comment>
<evidence type="ECO:0000313" key="9">
    <source>
        <dbReference type="Proteomes" id="UP001156670"/>
    </source>
</evidence>
<dbReference type="Pfam" id="PF01609">
    <property type="entry name" value="DDE_Tnp_1"/>
    <property type="match status" value="1"/>
</dbReference>
<protein>
    <submittedName>
        <fullName evidence="8">IS5 family transposase</fullName>
    </submittedName>
</protein>
<dbReference type="NCBIfam" id="NF033581">
    <property type="entry name" value="transpos_IS5_4"/>
    <property type="match status" value="1"/>
</dbReference>
<evidence type="ECO:0000256" key="2">
    <source>
        <dbReference type="ARBA" id="ARBA00010075"/>
    </source>
</evidence>
<evidence type="ECO:0000256" key="5">
    <source>
        <dbReference type="ARBA" id="ARBA00023172"/>
    </source>
</evidence>
<evidence type="ECO:0000259" key="7">
    <source>
        <dbReference type="Pfam" id="PF05598"/>
    </source>
</evidence>
<dbReference type="InterPro" id="IPR047959">
    <property type="entry name" value="Transpos_IS5"/>
</dbReference>
<keyword evidence="4" id="KW-0238">DNA-binding</keyword>
<comment type="function">
    <text evidence="1">Involved in the transposition of the insertion sequence IS5.</text>
</comment>
<dbReference type="InterPro" id="IPR008490">
    <property type="entry name" value="Transposase_InsH_N"/>
</dbReference>
<dbReference type="Pfam" id="PF05598">
    <property type="entry name" value="DUF772"/>
    <property type="match status" value="1"/>
</dbReference>
<feature type="domain" description="Transposase IS4-like" evidence="6">
    <location>
        <begin position="131"/>
        <end position="305"/>
    </location>
</feature>
<feature type="domain" description="Transposase InsH N-terminal" evidence="7">
    <location>
        <begin position="19"/>
        <end position="106"/>
    </location>
</feature>
<dbReference type="RefSeq" id="WP_284322431.1">
    <property type="nucleotide sequence ID" value="NZ_BSOB01000046.1"/>
</dbReference>
<keyword evidence="3" id="KW-0815">Transposition</keyword>